<dbReference type="Proteomes" id="UP000708208">
    <property type="component" value="Unassembled WGS sequence"/>
</dbReference>
<keyword evidence="4 7" id="KW-0812">Transmembrane</keyword>
<dbReference type="PROSITE" id="PS01271">
    <property type="entry name" value="NA_SULFATE"/>
    <property type="match status" value="1"/>
</dbReference>
<evidence type="ECO:0000313" key="8">
    <source>
        <dbReference type="EMBL" id="CAG7818537.1"/>
    </source>
</evidence>
<protein>
    <recommendedName>
        <fullName evidence="10">Solute carrier family 13 member 5</fullName>
    </recommendedName>
</protein>
<dbReference type="InterPro" id="IPR031312">
    <property type="entry name" value="Na/sul_symport_CS"/>
</dbReference>
<dbReference type="InterPro" id="IPR001898">
    <property type="entry name" value="SLC13A/DASS"/>
</dbReference>
<evidence type="ECO:0000256" key="2">
    <source>
        <dbReference type="ARBA" id="ARBA00006772"/>
    </source>
</evidence>
<evidence type="ECO:0000256" key="5">
    <source>
        <dbReference type="ARBA" id="ARBA00022989"/>
    </source>
</evidence>
<organism evidence="8 9">
    <name type="scientific">Allacma fusca</name>
    <dbReference type="NCBI Taxonomy" id="39272"/>
    <lineage>
        <taxon>Eukaryota</taxon>
        <taxon>Metazoa</taxon>
        <taxon>Ecdysozoa</taxon>
        <taxon>Arthropoda</taxon>
        <taxon>Hexapoda</taxon>
        <taxon>Collembola</taxon>
        <taxon>Symphypleona</taxon>
        <taxon>Sminthuridae</taxon>
        <taxon>Allacma</taxon>
    </lineage>
</organism>
<dbReference type="EMBL" id="CAJVCH010423262">
    <property type="protein sequence ID" value="CAG7818537.1"/>
    <property type="molecule type" value="Genomic_DNA"/>
</dbReference>
<keyword evidence="9" id="KW-1185">Reference proteome</keyword>
<keyword evidence="6 7" id="KW-0472">Membrane</keyword>
<comment type="caution">
    <text evidence="8">The sequence shown here is derived from an EMBL/GenBank/DDBJ whole genome shotgun (WGS) entry which is preliminary data.</text>
</comment>
<evidence type="ECO:0000256" key="7">
    <source>
        <dbReference type="SAM" id="Phobius"/>
    </source>
</evidence>
<accession>A0A8J2KS73</accession>
<evidence type="ECO:0000256" key="4">
    <source>
        <dbReference type="ARBA" id="ARBA00022692"/>
    </source>
</evidence>
<comment type="similarity">
    <text evidence="2">Belongs to the SLC13A/DASS transporter (TC 2.A.47) family. NADC subfamily.</text>
</comment>
<dbReference type="OrthoDB" id="6493944at2759"/>
<feature type="transmembrane region" description="Helical" evidence="7">
    <location>
        <begin position="312"/>
        <end position="334"/>
    </location>
</feature>
<feature type="transmembrane region" description="Helical" evidence="7">
    <location>
        <begin position="88"/>
        <end position="105"/>
    </location>
</feature>
<feature type="transmembrane region" description="Helical" evidence="7">
    <location>
        <begin position="138"/>
        <end position="158"/>
    </location>
</feature>
<feature type="transmembrane region" description="Helical" evidence="7">
    <location>
        <begin position="112"/>
        <end position="132"/>
    </location>
</feature>
<dbReference type="AlphaFoldDB" id="A0A8J2KS73"/>
<name>A0A8J2KS73_9HEXA</name>
<sequence length="622" mass="68760">MVSFIRKYQLVENWKTYFAILWPLALLPIKIIGDSVTANCAYAVAILAGFWMTEAIPIPITSLLPMFLYPIMGIQTPDVLAREYLKDSILIFVGGLMIALAFEYCGLHKRIALRVILFTGTSVKMLMLGIMLCTMSLSMWMSNTAVSAMMVPIIMAVLEELEISLKEAYKQDQLKNANLKEGYAVEHEPIGQSTDTLSTSCSTKSTSQEDISEICESNVVCSEGSGITSKCDSRRVSFKIEGTLLERRVSEGQIKISGFMKNTRTMFLLSCCYASNIGGTGVITGSGTNLVAVEFLGNLDPKNHGDYASLTFTTWMAFNILPMLLNITIAWIYLQVSFLGIPEHLKFWKKTEDGIELKITPTIEAKIKEMLQKAYIDLGSVTAHEKGVAVCFLIAVTSFILHDPKFIPGWKDLFPKEVSISTSALAVSVLFFMIPRNEEFYTALRSRDFKGVTFKPLLEWSFVQKKFPWGVVILLGGGYAMSSGAKKAGLSTWIGQSLKALASLPPKGILGIICVMIAFLTEIASNTATATIVLPILLELSKELNIHPLYLTLPATIVCSYAFMLPVATPPNAIVYAASDMKVTDMIKTGFFMNCSCVLVLYLSTISYGNLIFRFDEYQYVP</sequence>
<evidence type="ECO:0000256" key="6">
    <source>
        <dbReference type="ARBA" id="ARBA00023136"/>
    </source>
</evidence>
<feature type="transmembrane region" description="Helical" evidence="7">
    <location>
        <begin position="40"/>
        <end position="68"/>
    </location>
</feature>
<keyword evidence="5 7" id="KW-1133">Transmembrane helix</keyword>
<dbReference type="PANTHER" id="PTHR10283">
    <property type="entry name" value="SOLUTE CARRIER FAMILY 13 MEMBER"/>
    <property type="match status" value="1"/>
</dbReference>
<dbReference type="GO" id="GO:0015137">
    <property type="term" value="F:citrate transmembrane transporter activity"/>
    <property type="evidence" value="ECO:0007669"/>
    <property type="project" value="TreeGrafter"/>
</dbReference>
<evidence type="ECO:0000256" key="1">
    <source>
        <dbReference type="ARBA" id="ARBA00004141"/>
    </source>
</evidence>
<feature type="transmembrane region" description="Helical" evidence="7">
    <location>
        <begin position="267"/>
        <end position="292"/>
    </location>
</feature>
<dbReference type="PANTHER" id="PTHR10283:SF82">
    <property type="entry name" value="SOLUTE CARRIER FAMILY 13 MEMBER 2"/>
    <property type="match status" value="1"/>
</dbReference>
<evidence type="ECO:0000256" key="3">
    <source>
        <dbReference type="ARBA" id="ARBA00022448"/>
    </source>
</evidence>
<keyword evidence="3" id="KW-0813">Transport</keyword>
<feature type="transmembrane region" description="Helical" evidence="7">
    <location>
        <begin position="590"/>
        <end position="613"/>
    </location>
</feature>
<evidence type="ECO:0000313" key="9">
    <source>
        <dbReference type="Proteomes" id="UP000708208"/>
    </source>
</evidence>
<dbReference type="Pfam" id="PF00939">
    <property type="entry name" value="Na_sulph_symp"/>
    <property type="match status" value="1"/>
</dbReference>
<feature type="transmembrane region" description="Helical" evidence="7">
    <location>
        <begin position="549"/>
        <end position="569"/>
    </location>
</feature>
<gene>
    <name evidence="8" type="ORF">AFUS01_LOCUS29036</name>
</gene>
<evidence type="ECO:0008006" key="10">
    <source>
        <dbReference type="Google" id="ProtNLM"/>
    </source>
</evidence>
<dbReference type="GO" id="GO:0015141">
    <property type="term" value="F:succinate transmembrane transporter activity"/>
    <property type="evidence" value="ECO:0007669"/>
    <property type="project" value="TreeGrafter"/>
</dbReference>
<dbReference type="GO" id="GO:0005886">
    <property type="term" value="C:plasma membrane"/>
    <property type="evidence" value="ECO:0007669"/>
    <property type="project" value="TreeGrafter"/>
</dbReference>
<comment type="subcellular location">
    <subcellularLocation>
        <location evidence="1">Membrane</location>
        <topology evidence="1">Multi-pass membrane protein</topology>
    </subcellularLocation>
</comment>
<proteinExistence type="inferred from homology"/>
<reference evidence="8" key="1">
    <citation type="submission" date="2021-06" db="EMBL/GenBank/DDBJ databases">
        <authorList>
            <person name="Hodson N. C."/>
            <person name="Mongue J. A."/>
            <person name="Jaron S. K."/>
        </authorList>
    </citation>
    <scope>NUCLEOTIDE SEQUENCE</scope>
</reference>
<feature type="transmembrane region" description="Helical" evidence="7">
    <location>
        <begin position="509"/>
        <end position="537"/>
    </location>
</feature>